<evidence type="ECO:0000256" key="13">
    <source>
        <dbReference type="HAMAP-Rule" id="MF_00034"/>
    </source>
</evidence>
<evidence type="ECO:0000256" key="3">
    <source>
        <dbReference type="ARBA" id="ARBA00022722"/>
    </source>
</evidence>
<dbReference type="HAMAP" id="MF_00034">
    <property type="entry name" value="RuvC"/>
    <property type="match status" value="1"/>
</dbReference>
<keyword evidence="16" id="KW-1185">Reference proteome</keyword>
<accession>A0A7C9MYW5</accession>
<dbReference type="OrthoDB" id="9805499at2"/>
<keyword evidence="10 13" id="KW-0233">DNA recombination</keyword>
<dbReference type="InterPro" id="IPR002176">
    <property type="entry name" value="X-over_junc_endoDNase_RuvC"/>
</dbReference>
<dbReference type="Gene3D" id="3.30.420.10">
    <property type="entry name" value="Ribonuclease H-like superfamily/Ribonuclease H"/>
    <property type="match status" value="1"/>
</dbReference>
<dbReference type="GO" id="GO:0006281">
    <property type="term" value="P:DNA repair"/>
    <property type="evidence" value="ECO:0007669"/>
    <property type="project" value="UniProtKB-UniRule"/>
</dbReference>
<keyword evidence="8 13" id="KW-0460">Magnesium</keyword>
<dbReference type="GO" id="GO:0005737">
    <property type="term" value="C:cytoplasm"/>
    <property type="evidence" value="ECO:0007669"/>
    <property type="project" value="UniProtKB-SubCell"/>
</dbReference>
<keyword evidence="7 13" id="KW-0378">Hydrolase</keyword>
<feature type="active site" evidence="13">
    <location>
        <position position="78"/>
    </location>
</feature>
<keyword evidence="4 13" id="KW-0479">Metal-binding</keyword>
<keyword evidence="6 13" id="KW-0227">DNA damage</keyword>
<protein>
    <recommendedName>
        <fullName evidence="13 14">Crossover junction endodeoxyribonuclease RuvC</fullName>
        <ecNumber evidence="13 14">3.1.21.10</ecNumber>
    </recommendedName>
    <alternativeName>
        <fullName evidence="13">Holliday junction nuclease RuvC</fullName>
    </alternativeName>
    <alternativeName>
        <fullName evidence="13">Holliday junction resolvase RuvC</fullName>
    </alternativeName>
</protein>
<evidence type="ECO:0000256" key="11">
    <source>
        <dbReference type="ARBA" id="ARBA00023204"/>
    </source>
</evidence>
<comment type="catalytic activity">
    <reaction evidence="12 13">
        <text>Endonucleolytic cleavage at a junction such as a reciprocal single-stranded crossover between two homologous DNA duplexes (Holliday junction).</text>
        <dbReference type="EC" id="3.1.21.10"/>
    </reaction>
</comment>
<dbReference type="GO" id="GO:0008821">
    <property type="term" value="F:crossover junction DNA endonuclease activity"/>
    <property type="evidence" value="ECO:0007669"/>
    <property type="project" value="UniProtKB-UniRule"/>
</dbReference>
<dbReference type="PROSITE" id="PS01321">
    <property type="entry name" value="RUVC"/>
    <property type="match status" value="1"/>
</dbReference>
<comment type="subunit">
    <text evidence="13">Homodimer which binds Holliday junction (HJ) DNA. The HJ becomes 2-fold symmetrical on binding to RuvC with unstacked arms; it has a different conformation from HJ DNA in complex with RuvA. In the full resolvosome a probable DNA-RuvA(4)-RuvB(12)-RuvC(2) complex forms which resolves the HJ.</text>
</comment>
<reference evidence="15 16" key="1">
    <citation type="submission" date="2020-01" db="EMBL/GenBank/DDBJ databases">
        <title>Genome sequence of Desulfovibrio aerotolerans DSM 16695(T).</title>
        <authorList>
            <person name="Karnachuk O."/>
            <person name="Avakyan M."/>
            <person name="Mardanov A."/>
            <person name="Kadnikov V."/>
            <person name="Ravin N."/>
        </authorList>
    </citation>
    <scope>NUCLEOTIDE SEQUENCE [LARGE SCALE GENOMIC DNA]</scope>
    <source>
        <strain evidence="15 16">DSM 16695</strain>
    </source>
</reference>
<comment type="subcellular location">
    <subcellularLocation>
        <location evidence="13">Cytoplasm</location>
    </subcellularLocation>
</comment>
<dbReference type="InterPro" id="IPR012337">
    <property type="entry name" value="RNaseH-like_sf"/>
</dbReference>
<evidence type="ECO:0000256" key="6">
    <source>
        <dbReference type="ARBA" id="ARBA00022763"/>
    </source>
</evidence>
<evidence type="ECO:0000256" key="14">
    <source>
        <dbReference type="NCBIfam" id="TIGR00228"/>
    </source>
</evidence>
<dbReference type="CDD" id="cd16962">
    <property type="entry name" value="RuvC"/>
    <property type="match status" value="1"/>
</dbReference>
<evidence type="ECO:0000256" key="7">
    <source>
        <dbReference type="ARBA" id="ARBA00022801"/>
    </source>
</evidence>
<evidence type="ECO:0000256" key="8">
    <source>
        <dbReference type="ARBA" id="ARBA00022842"/>
    </source>
</evidence>
<dbReference type="InterPro" id="IPR020563">
    <property type="entry name" value="X-over_junc_endoDNase_Mg_BS"/>
</dbReference>
<dbReference type="GO" id="GO:0006310">
    <property type="term" value="P:DNA recombination"/>
    <property type="evidence" value="ECO:0007669"/>
    <property type="project" value="UniProtKB-UniRule"/>
</dbReference>
<dbReference type="GO" id="GO:0000287">
    <property type="term" value="F:magnesium ion binding"/>
    <property type="evidence" value="ECO:0007669"/>
    <property type="project" value="UniProtKB-UniRule"/>
</dbReference>
<evidence type="ECO:0000256" key="12">
    <source>
        <dbReference type="ARBA" id="ARBA00029354"/>
    </source>
</evidence>
<dbReference type="RefSeq" id="WP_160958220.1">
    <property type="nucleotide sequence ID" value="NZ_WVUD01000002.1"/>
</dbReference>
<evidence type="ECO:0000256" key="2">
    <source>
        <dbReference type="ARBA" id="ARBA00022490"/>
    </source>
</evidence>
<feature type="binding site" evidence="13">
    <location>
        <position position="150"/>
    </location>
    <ligand>
        <name>Mg(2+)</name>
        <dbReference type="ChEBI" id="CHEBI:18420"/>
        <label>1</label>
    </ligand>
</feature>
<sequence length="174" mass="18103">MGHAGAAAQGDLIILGLDPGSRATGYGFVRERSGVLELLEAGVVRTASQPDFPSRLGVIFTAVAELIKRFGPVEASVENVFVSKNAATALKLGQARGAALAACAVAGLTVYSYEPTVIKQSLVGTGRAEKSQVAFMVGRVLACRETFALDATDALAAAVCHLNQRRLTRLCGAR</sequence>
<dbReference type="AlphaFoldDB" id="A0A7C9MYW5"/>
<dbReference type="SUPFAM" id="SSF53098">
    <property type="entry name" value="Ribonuclease H-like"/>
    <property type="match status" value="1"/>
</dbReference>
<evidence type="ECO:0000256" key="9">
    <source>
        <dbReference type="ARBA" id="ARBA00023125"/>
    </source>
</evidence>
<dbReference type="EC" id="3.1.21.10" evidence="13 14"/>
<proteinExistence type="inferred from homology"/>
<feature type="active site" evidence="13">
    <location>
        <position position="18"/>
    </location>
</feature>
<comment type="caution">
    <text evidence="15">The sequence shown here is derived from an EMBL/GenBank/DDBJ whole genome shotgun (WGS) entry which is preliminary data.</text>
</comment>
<evidence type="ECO:0000256" key="1">
    <source>
        <dbReference type="ARBA" id="ARBA00009518"/>
    </source>
</evidence>
<comment type="cofactor">
    <cofactor evidence="13">
        <name>Mg(2+)</name>
        <dbReference type="ChEBI" id="CHEBI:18420"/>
    </cofactor>
    <text evidence="13">Binds 2 Mg(2+) ion per subunit.</text>
</comment>
<keyword evidence="3 13" id="KW-0540">Nuclease</keyword>
<keyword evidence="9 13" id="KW-0238">DNA-binding</keyword>
<evidence type="ECO:0000313" key="16">
    <source>
        <dbReference type="Proteomes" id="UP000482487"/>
    </source>
</evidence>
<comment type="function">
    <text evidence="13">The RuvA-RuvB-RuvC complex processes Holliday junction (HJ) DNA during genetic recombination and DNA repair. Endonuclease that resolves HJ intermediates. Cleaves cruciform DNA by making single-stranded nicks across the HJ at symmetrical positions within the homologous arms, yielding a 5'-phosphate and a 3'-hydroxyl group; requires a central core of homology in the junction. The consensus cleavage sequence is 5'-(A/T)TT(C/G)-3'. Cleavage occurs on the 3'-side of the TT dinucleotide at the point of strand exchange. HJ branch migration catalyzed by RuvA-RuvB allows RuvC to scan DNA until it finds its consensus sequence, where it cleaves and resolves the cruciform DNA.</text>
</comment>
<feature type="binding site" evidence="13">
    <location>
        <position position="18"/>
    </location>
    <ligand>
        <name>Mg(2+)</name>
        <dbReference type="ChEBI" id="CHEBI:18420"/>
        <label>1</label>
    </ligand>
</feature>
<evidence type="ECO:0000256" key="5">
    <source>
        <dbReference type="ARBA" id="ARBA00022759"/>
    </source>
</evidence>
<dbReference type="PANTHER" id="PTHR30194">
    <property type="entry name" value="CROSSOVER JUNCTION ENDODEOXYRIBONUCLEASE RUVC"/>
    <property type="match status" value="1"/>
</dbReference>
<organism evidence="15 16">
    <name type="scientific">Solidesulfovibrio aerotolerans</name>
    <dbReference type="NCBI Taxonomy" id="295255"/>
    <lineage>
        <taxon>Bacteria</taxon>
        <taxon>Pseudomonadati</taxon>
        <taxon>Thermodesulfobacteriota</taxon>
        <taxon>Desulfovibrionia</taxon>
        <taxon>Desulfovibrionales</taxon>
        <taxon>Desulfovibrionaceae</taxon>
        <taxon>Solidesulfovibrio</taxon>
    </lineage>
</organism>
<evidence type="ECO:0000256" key="10">
    <source>
        <dbReference type="ARBA" id="ARBA00023172"/>
    </source>
</evidence>
<dbReference type="PANTHER" id="PTHR30194:SF3">
    <property type="entry name" value="CROSSOVER JUNCTION ENDODEOXYRIBONUCLEASE RUVC"/>
    <property type="match status" value="1"/>
</dbReference>
<gene>
    <name evidence="13 15" type="primary">ruvC</name>
    <name evidence="15" type="ORF">GTA51_01940</name>
</gene>
<name>A0A7C9MYW5_9BACT</name>
<keyword evidence="11 13" id="KW-0234">DNA repair</keyword>
<dbReference type="NCBIfam" id="TIGR00228">
    <property type="entry name" value="ruvC"/>
    <property type="match status" value="1"/>
</dbReference>
<evidence type="ECO:0000256" key="4">
    <source>
        <dbReference type="ARBA" id="ARBA00022723"/>
    </source>
</evidence>
<dbReference type="Pfam" id="PF02075">
    <property type="entry name" value="RuvC"/>
    <property type="match status" value="1"/>
</dbReference>
<dbReference type="GO" id="GO:0003677">
    <property type="term" value="F:DNA binding"/>
    <property type="evidence" value="ECO:0007669"/>
    <property type="project" value="UniProtKB-KW"/>
</dbReference>
<dbReference type="EMBL" id="WVUD01000002">
    <property type="protein sequence ID" value="MYL81897.1"/>
    <property type="molecule type" value="Genomic_DNA"/>
</dbReference>
<dbReference type="InterPro" id="IPR036397">
    <property type="entry name" value="RNaseH_sf"/>
</dbReference>
<evidence type="ECO:0000313" key="15">
    <source>
        <dbReference type="EMBL" id="MYL81897.1"/>
    </source>
</evidence>
<comment type="similarity">
    <text evidence="1 13">Belongs to the RuvC family.</text>
</comment>
<feature type="binding site" evidence="13">
    <location>
        <position position="78"/>
    </location>
    <ligand>
        <name>Mg(2+)</name>
        <dbReference type="ChEBI" id="CHEBI:18420"/>
        <label>2</label>
    </ligand>
</feature>
<dbReference type="PRINTS" id="PR00696">
    <property type="entry name" value="RSOLVASERUVC"/>
</dbReference>
<keyword evidence="5 13" id="KW-0255">Endonuclease</keyword>
<dbReference type="GO" id="GO:0048476">
    <property type="term" value="C:Holliday junction resolvase complex"/>
    <property type="evidence" value="ECO:0007669"/>
    <property type="project" value="UniProtKB-UniRule"/>
</dbReference>
<feature type="active site" evidence="13">
    <location>
        <position position="150"/>
    </location>
</feature>
<dbReference type="FunFam" id="3.30.420.10:FF:000002">
    <property type="entry name" value="Crossover junction endodeoxyribonuclease RuvC"/>
    <property type="match status" value="1"/>
</dbReference>
<keyword evidence="2 13" id="KW-0963">Cytoplasm</keyword>
<dbReference type="Proteomes" id="UP000482487">
    <property type="component" value="Unassembled WGS sequence"/>
</dbReference>